<name>A0ABV8RDV3_9SPHN</name>
<organism evidence="1 2">
    <name type="scientific">Sphingorhabdus arenilitoris</name>
    <dbReference type="NCBI Taxonomy" id="1490041"/>
    <lineage>
        <taxon>Bacteria</taxon>
        <taxon>Pseudomonadati</taxon>
        <taxon>Pseudomonadota</taxon>
        <taxon>Alphaproteobacteria</taxon>
        <taxon>Sphingomonadales</taxon>
        <taxon>Sphingomonadaceae</taxon>
        <taxon>Sphingorhabdus</taxon>
    </lineage>
</organism>
<evidence type="ECO:0000313" key="1">
    <source>
        <dbReference type="EMBL" id="MFC4290869.1"/>
    </source>
</evidence>
<sequence>MKYAILLAIAALTLASCSTKIDTRVMSSGAQNAAAARYILVPPAQLASPAYDQAGALVTQKLSAMGYEAAQDGSLYLEVGIASRPASLALKEAGKLLGPASTKRGSSRCKWNEYRLTVALTRIADGAEIYRGAAGEYHCKENIETVLPLLVDAALADLGNPKGEYVNSRWVKRPLFQ</sequence>
<dbReference type="EMBL" id="JBHSDH010000005">
    <property type="protein sequence ID" value="MFC4290869.1"/>
    <property type="molecule type" value="Genomic_DNA"/>
</dbReference>
<keyword evidence="2" id="KW-1185">Reference proteome</keyword>
<evidence type="ECO:0008006" key="3">
    <source>
        <dbReference type="Google" id="ProtNLM"/>
    </source>
</evidence>
<dbReference type="Proteomes" id="UP001595887">
    <property type="component" value="Unassembled WGS sequence"/>
</dbReference>
<protein>
    <recommendedName>
        <fullName evidence="3">DUF4136 domain-containing protein</fullName>
    </recommendedName>
</protein>
<evidence type="ECO:0000313" key="2">
    <source>
        <dbReference type="Proteomes" id="UP001595887"/>
    </source>
</evidence>
<comment type="caution">
    <text evidence="1">The sequence shown here is derived from an EMBL/GenBank/DDBJ whole genome shotgun (WGS) entry which is preliminary data.</text>
</comment>
<reference evidence="2" key="1">
    <citation type="journal article" date="2019" name="Int. J. Syst. Evol. Microbiol.">
        <title>The Global Catalogue of Microorganisms (GCM) 10K type strain sequencing project: providing services to taxonomists for standard genome sequencing and annotation.</title>
        <authorList>
            <consortium name="The Broad Institute Genomics Platform"/>
            <consortium name="The Broad Institute Genome Sequencing Center for Infectious Disease"/>
            <person name="Wu L."/>
            <person name="Ma J."/>
        </authorList>
    </citation>
    <scope>NUCLEOTIDE SEQUENCE [LARGE SCALE GENOMIC DNA]</scope>
    <source>
        <strain evidence="2">CECT 8531</strain>
    </source>
</reference>
<proteinExistence type="predicted"/>
<gene>
    <name evidence="1" type="ORF">ACFOWX_00370</name>
</gene>
<accession>A0ABV8RDV3</accession>
<dbReference type="RefSeq" id="WP_381420469.1">
    <property type="nucleotide sequence ID" value="NZ_JBHSDH010000005.1"/>
</dbReference>
<dbReference type="PROSITE" id="PS51257">
    <property type="entry name" value="PROKAR_LIPOPROTEIN"/>
    <property type="match status" value="1"/>
</dbReference>